<dbReference type="AlphaFoldDB" id="A0A8A4TD71"/>
<organism evidence="2 3">
    <name type="scientific">Sulfidibacter corallicola</name>
    <dbReference type="NCBI Taxonomy" id="2818388"/>
    <lineage>
        <taxon>Bacteria</taxon>
        <taxon>Pseudomonadati</taxon>
        <taxon>Acidobacteriota</taxon>
        <taxon>Holophagae</taxon>
        <taxon>Acanthopleuribacterales</taxon>
        <taxon>Acanthopleuribacteraceae</taxon>
        <taxon>Sulfidibacter</taxon>
    </lineage>
</organism>
<accession>A0A8A4TD71</accession>
<dbReference type="InterPro" id="IPR003959">
    <property type="entry name" value="ATPase_AAA_core"/>
</dbReference>
<dbReference type="Gene3D" id="3.40.50.300">
    <property type="entry name" value="P-loop containing nucleotide triphosphate hydrolases"/>
    <property type="match status" value="1"/>
</dbReference>
<dbReference type="Proteomes" id="UP000663929">
    <property type="component" value="Chromosome"/>
</dbReference>
<dbReference type="GO" id="GO:0000731">
    <property type="term" value="P:DNA synthesis involved in DNA repair"/>
    <property type="evidence" value="ECO:0007669"/>
    <property type="project" value="TreeGrafter"/>
</dbReference>
<evidence type="ECO:0000313" key="3">
    <source>
        <dbReference type="Proteomes" id="UP000663929"/>
    </source>
</evidence>
<keyword evidence="3" id="KW-1185">Reference proteome</keyword>
<dbReference type="PANTHER" id="PTHR32182">
    <property type="entry name" value="DNA REPLICATION AND REPAIR PROTEIN RECF"/>
    <property type="match status" value="1"/>
</dbReference>
<proteinExistence type="predicted"/>
<reference evidence="2" key="1">
    <citation type="submission" date="2021-03" db="EMBL/GenBank/DDBJ databases">
        <title>Acanthopleuribacteraceae sp. M133.</title>
        <authorList>
            <person name="Wang G."/>
        </authorList>
    </citation>
    <scope>NUCLEOTIDE SEQUENCE</scope>
    <source>
        <strain evidence="2">M133</strain>
    </source>
</reference>
<dbReference type="SUPFAM" id="SSF52540">
    <property type="entry name" value="P-loop containing nucleoside triphosphate hydrolases"/>
    <property type="match status" value="1"/>
</dbReference>
<dbReference type="EMBL" id="CP071793">
    <property type="protein sequence ID" value="QTD47527.1"/>
    <property type="molecule type" value="Genomic_DNA"/>
</dbReference>
<dbReference type="Pfam" id="PF13304">
    <property type="entry name" value="AAA_21"/>
    <property type="match status" value="1"/>
</dbReference>
<dbReference type="PIRSF" id="PIRSF029347">
    <property type="entry name" value="RecF"/>
    <property type="match status" value="1"/>
</dbReference>
<evidence type="ECO:0000259" key="1">
    <source>
        <dbReference type="Pfam" id="PF13304"/>
    </source>
</evidence>
<evidence type="ECO:0000313" key="2">
    <source>
        <dbReference type="EMBL" id="QTD47527.1"/>
    </source>
</evidence>
<dbReference type="GO" id="GO:0005524">
    <property type="term" value="F:ATP binding"/>
    <property type="evidence" value="ECO:0007669"/>
    <property type="project" value="InterPro"/>
</dbReference>
<sequence length="390" mass="43080">MATLLKKLTVDNYRSIQKLELELGDRCVFFGPNGSGKSSLLDTLWFVRDCFIRGVDQASSRRGHGIGMRWDGADPDDQIRVGIETTHGDYGMSFGFAKGRIDAYVGEILHDSGKLILKRSIGSAKVSLTTQPGKFKSISLPEPEKPALTMARTSGVASSALAEVDNILRRISYYHARSMDLHALKWRGSESSPTTLLSDRCGNLWSVIRNLNDKRDLDHRYQQIVAFMKRAFPEFNGFFIEQTGPSSLYAYFQERHRSEPIMASGVSDGYLTMLILLTALFSMGTDVNELVIFDEPDISLHPHALSVFADAVKLATREWGKQVLIATHSPVLISQFQAADIYAMSLGGQGEALVTPLTQIDGIGDLLEDYSVGSLYMAEVIAPQSKDSEV</sequence>
<name>A0A8A4TD71_SULCO</name>
<dbReference type="GO" id="GO:0006302">
    <property type="term" value="P:double-strand break repair"/>
    <property type="evidence" value="ECO:0007669"/>
    <property type="project" value="TreeGrafter"/>
</dbReference>
<feature type="domain" description="ATPase AAA-type core" evidence="1">
    <location>
        <begin position="28"/>
        <end position="334"/>
    </location>
</feature>
<dbReference type="KEGG" id="scor:J3U87_18185"/>
<dbReference type="InterPro" id="IPR014555">
    <property type="entry name" value="RecF-like"/>
</dbReference>
<dbReference type="PANTHER" id="PTHR32182:SF22">
    <property type="entry name" value="ATP-DEPENDENT ENDONUCLEASE, OLD FAMILY-RELATED"/>
    <property type="match status" value="1"/>
</dbReference>
<dbReference type="GO" id="GO:0016887">
    <property type="term" value="F:ATP hydrolysis activity"/>
    <property type="evidence" value="ECO:0007669"/>
    <property type="project" value="InterPro"/>
</dbReference>
<dbReference type="RefSeq" id="WP_237377196.1">
    <property type="nucleotide sequence ID" value="NZ_CP071793.1"/>
</dbReference>
<gene>
    <name evidence="2" type="ORF">J3U87_18185</name>
</gene>
<dbReference type="InterPro" id="IPR027417">
    <property type="entry name" value="P-loop_NTPase"/>
</dbReference>
<protein>
    <submittedName>
        <fullName evidence="2">AAA family ATPase</fullName>
    </submittedName>
</protein>
<dbReference type="CDD" id="cd00267">
    <property type="entry name" value="ABC_ATPase"/>
    <property type="match status" value="1"/>
</dbReference>